<reference evidence="3" key="1">
    <citation type="submission" date="2020-10" db="EMBL/GenBank/DDBJ databases">
        <authorList>
            <person name="Gilroy R."/>
        </authorList>
    </citation>
    <scope>NUCLEOTIDE SEQUENCE</scope>
    <source>
        <strain evidence="3">CHK195-4489</strain>
    </source>
</reference>
<feature type="transmembrane region" description="Helical" evidence="2">
    <location>
        <begin position="212"/>
        <end position="232"/>
    </location>
</feature>
<evidence type="ECO:0000256" key="1">
    <source>
        <dbReference type="SAM" id="MobiDB-lite"/>
    </source>
</evidence>
<feature type="region of interest" description="Disordered" evidence="1">
    <location>
        <begin position="131"/>
        <end position="156"/>
    </location>
</feature>
<protein>
    <recommendedName>
        <fullName evidence="5">Tetratricopeptide repeat protein</fullName>
    </recommendedName>
</protein>
<accession>A0A9D1I5T7</accession>
<dbReference type="InterPro" id="IPR011990">
    <property type="entry name" value="TPR-like_helical_dom_sf"/>
</dbReference>
<evidence type="ECO:0000313" key="3">
    <source>
        <dbReference type="EMBL" id="HIU28768.1"/>
    </source>
</evidence>
<evidence type="ECO:0000256" key="2">
    <source>
        <dbReference type="SAM" id="Phobius"/>
    </source>
</evidence>
<keyword evidence="2" id="KW-0812">Transmembrane</keyword>
<organism evidence="3 4">
    <name type="scientific">Candidatus Egerieisoma faecipullorum</name>
    <dbReference type="NCBI Taxonomy" id="2840963"/>
    <lineage>
        <taxon>Bacteria</taxon>
        <taxon>Bacillati</taxon>
        <taxon>Bacillota</taxon>
        <taxon>Clostridia</taxon>
        <taxon>Eubacteriales</taxon>
        <taxon>Clostridiaceae</taxon>
        <taxon>Clostridiaceae incertae sedis</taxon>
        <taxon>Candidatus Egerieisoma</taxon>
    </lineage>
</organism>
<dbReference type="SUPFAM" id="SSF48452">
    <property type="entry name" value="TPR-like"/>
    <property type="match status" value="1"/>
</dbReference>
<evidence type="ECO:0008006" key="5">
    <source>
        <dbReference type="Google" id="ProtNLM"/>
    </source>
</evidence>
<keyword evidence="2" id="KW-1133">Transmembrane helix</keyword>
<keyword evidence="2" id="KW-0472">Membrane</keyword>
<dbReference type="Proteomes" id="UP000824089">
    <property type="component" value="Unassembled WGS sequence"/>
</dbReference>
<dbReference type="AlphaFoldDB" id="A0A9D1I5T7"/>
<gene>
    <name evidence="3" type="ORF">IAD50_00560</name>
</gene>
<dbReference type="EMBL" id="DVMM01000010">
    <property type="protein sequence ID" value="HIU28768.1"/>
    <property type="molecule type" value="Genomic_DNA"/>
</dbReference>
<evidence type="ECO:0000313" key="4">
    <source>
        <dbReference type="Proteomes" id="UP000824089"/>
    </source>
</evidence>
<proteinExistence type="predicted"/>
<comment type="caution">
    <text evidence="3">The sequence shown here is derived from an EMBL/GenBank/DDBJ whole genome shotgun (WGS) entry which is preliminary data.</text>
</comment>
<dbReference type="Gene3D" id="1.25.40.10">
    <property type="entry name" value="Tetratricopeptide repeat domain"/>
    <property type="match status" value="1"/>
</dbReference>
<name>A0A9D1I5T7_9CLOT</name>
<feature type="region of interest" description="Disordered" evidence="1">
    <location>
        <begin position="250"/>
        <end position="276"/>
    </location>
</feature>
<reference evidence="3" key="2">
    <citation type="journal article" date="2021" name="PeerJ">
        <title>Extensive microbial diversity within the chicken gut microbiome revealed by metagenomics and culture.</title>
        <authorList>
            <person name="Gilroy R."/>
            <person name="Ravi A."/>
            <person name="Getino M."/>
            <person name="Pursley I."/>
            <person name="Horton D.L."/>
            <person name="Alikhan N.F."/>
            <person name="Baker D."/>
            <person name="Gharbi K."/>
            <person name="Hall N."/>
            <person name="Watson M."/>
            <person name="Adriaenssens E.M."/>
            <person name="Foster-Nyarko E."/>
            <person name="Jarju S."/>
            <person name="Secka A."/>
            <person name="Antonio M."/>
            <person name="Oren A."/>
            <person name="Chaudhuri R.R."/>
            <person name="La Ragione R."/>
            <person name="Hildebrand F."/>
            <person name="Pallen M.J."/>
        </authorList>
    </citation>
    <scope>NUCLEOTIDE SEQUENCE</scope>
    <source>
        <strain evidence="3">CHK195-4489</strain>
    </source>
</reference>
<sequence length="276" mass="30645">MIDVVREVSAFKPIDLARIPEKYKPATEQMRTAFILYNKALHEIQTGHDDAAKNYLRKAVVIFPEFYDAIMVLGILTFANGDRIGAVRIFNSVKNLEQRAISIGILDHLVEEAERPETARVLGTQKFSSERGKAESVMGGRTSASSRSEPAEAKYSKGQIFEKSSRYYEPQHKAPYGARKNTAYHRRPVEAQDEPSAEAVQDTRDVRLLNKYLLLIIAILLIFSVVVSTMLINKTASERELRNQLDALKAAQTPADATPDGSADLPTAPVTEAPAE</sequence>